<dbReference type="EMBL" id="CAKKNE010000003">
    <property type="protein sequence ID" value="CAH0371058.1"/>
    <property type="molecule type" value="Genomic_DNA"/>
</dbReference>
<protein>
    <submittedName>
        <fullName evidence="2">Uncharacterized protein</fullName>
    </submittedName>
</protein>
<evidence type="ECO:0000256" key="1">
    <source>
        <dbReference type="SAM" id="MobiDB-lite"/>
    </source>
</evidence>
<evidence type="ECO:0000313" key="2">
    <source>
        <dbReference type="EMBL" id="CAH0371058.1"/>
    </source>
</evidence>
<keyword evidence="3" id="KW-1185">Reference proteome</keyword>
<gene>
    <name evidence="2" type="ORF">PECAL_3P09790</name>
</gene>
<feature type="compositionally biased region" description="Low complexity" evidence="1">
    <location>
        <begin position="312"/>
        <end position="346"/>
    </location>
</feature>
<sequence length="355" mass="36763">MTEDAFVVSKSTRRAAAVAVSVHAIGSCWARYQASDAALTFVTVMLQAAWALARRRALDDGASAKATGLLLCLGAGDACAALLGDFARGPALGLIMALLAAPGVLLSSTPEAVFDDRRAHKSMAGALASLGLAAVALVVLTRLPAEGTALFESASIAAWALSARVAACWLPPDQILPRKACESLVAGAAAGALYLAHADATLLATIRLVCLAGALNSAGRAHVAGALLAAAVEAPKIFATAFLAASLALLGAAVKPPRRDASRFEDRVAARPDRAVVLAVRGLRRARSPRRSSRTTRPRRCPSSPRPRPTRRGASARSTRRASATPSRARTAGPAPARMPPRSRATPPRPRTRLH</sequence>
<accession>A0A8J2SIC5</accession>
<proteinExistence type="predicted"/>
<comment type="caution">
    <text evidence="2">The sequence shown here is derived from an EMBL/GenBank/DDBJ whole genome shotgun (WGS) entry which is preliminary data.</text>
</comment>
<dbReference type="Proteomes" id="UP000789595">
    <property type="component" value="Unassembled WGS sequence"/>
</dbReference>
<dbReference type="AlphaFoldDB" id="A0A8J2SIC5"/>
<reference evidence="2" key="1">
    <citation type="submission" date="2021-11" db="EMBL/GenBank/DDBJ databases">
        <authorList>
            <consortium name="Genoscope - CEA"/>
            <person name="William W."/>
        </authorList>
    </citation>
    <scope>NUCLEOTIDE SEQUENCE</scope>
</reference>
<evidence type="ECO:0000313" key="3">
    <source>
        <dbReference type="Proteomes" id="UP000789595"/>
    </source>
</evidence>
<name>A0A8J2SIC5_9STRA</name>
<feature type="compositionally biased region" description="Basic residues" evidence="1">
    <location>
        <begin position="282"/>
        <end position="300"/>
    </location>
</feature>
<feature type="region of interest" description="Disordered" evidence="1">
    <location>
        <begin position="282"/>
        <end position="355"/>
    </location>
</feature>
<organism evidence="2 3">
    <name type="scientific">Pelagomonas calceolata</name>
    <dbReference type="NCBI Taxonomy" id="35677"/>
    <lineage>
        <taxon>Eukaryota</taxon>
        <taxon>Sar</taxon>
        <taxon>Stramenopiles</taxon>
        <taxon>Ochrophyta</taxon>
        <taxon>Pelagophyceae</taxon>
        <taxon>Pelagomonadales</taxon>
        <taxon>Pelagomonadaceae</taxon>
        <taxon>Pelagomonas</taxon>
    </lineage>
</organism>